<dbReference type="AlphaFoldDB" id="A0AAV6GAG1"/>
<evidence type="ECO:0000256" key="1">
    <source>
        <dbReference type="ARBA" id="ARBA00008455"/>
    </source>
</evidence>
<dbReference type="InterPro" id="IPR038765">
    <property type="entry name" value="Papain-like_cys_pep_sf"/>
</dbReference>
<proteinExistence type="inferred from homology"/>
<dbReference type="Gene3D" id="3.90.70.10">
    <property type="entry name" value="Cysteine proteinases"/>
    <property type="match status" value="1"/>
</dbReference>
<keyword evidence="4" id="KW-1185">Reference proteome</keyword>
<dbReference type="GO" id="GO:0006508">
    <property type="term" value="P:proteolysis"/>
    <property type="evidence" value="ECO:0007669"/>
    <property type="project" value="InterPro"/>
</dbReference>
<dbReference type="CDD" id="cd02248">
    <property type="entry name" value="Peptidase_C1A"/>
    <property type="match status" value="1"/>
</dbReference>
<comment type="similarity">
    <text evidence="1">Belongs to the peptidase C1 family.</text>
</comment>
<dbReference type="SUPFAM" id="SSF54001">
    <property type="entry name" value="Cysteine proteinases"/>
    <property type="match status" value="1"/>
</dbReference>
<dbReference type="SMART" id="SM00645">
    <property type="entry name" value="Pept_C1"/>
    <property type="match status" value="1"/>
</dbReference>
<dbReference type="GO" id="GO:0008234">
    <property type="term" value="F:cysteine-type peptidase activity"/>
    <property type="evidence" value="ECO:0007669"/>
    <property type="project" value="InterPro"/>
</dbReference>
<dbReference type="InterPro" id="IPR039417">
    <property type="entry name" value="Peptidase_C1A_papain-like"/>
</dbReference>
<dbReference type="Pfam" id="PF00112">
    <property type="entry name" value="Peptidase_C1"/>
    <property type="match status" value="1"/>
</dbReference>
<accession>A0AAV6GAG1</accession>
<name>A0AAV6GAG1_9TELE</name>
<organism evidence="3 4">
    <name type="scientific">Alosa alosa</name>
    <name type="common">allis shad</name>
    <dbReference type="NCBI Taxonomy" id="278164"/>
    <lineage>
        <taxon>Eukaryota</taxon>
        <taxon>Metazoa</taxon>
        <taxon>Chordata</taxon>
        <taxon>Craniata</taxon>
        <taxon>Vertebrata</taxon>
        <taxon>Euteleostomi</taxon>
        <taxon>Actinopterygii</taxon>
        <taxon>Neopterygii</taxon>
        <taxon>Teleostei</taxon>
        <taxon>Clupei</taxon>
        <taxon>Clupeiformes</taxon>
        <taxon>Clupeoidei</taxon>
        <taxon>Clupeidae</taxon>
        <taxon>Alosa</taxon>
    </lineage>
</organism>
<evidence type="ECO:0000259" key="2">
    <source>
        <dbReference type="SMART" id="SM00645"/>
    </source>
</evidence>
<dbReference type="InterPro" id="IPR013128">
    <property type="entry name" value="Peptidase_C1A"/>
</dbReference>
<dbReference type="Proteomes" id="UP000823561">
    <property type="component" value="Chromosome 13"/>
</dbReference>
<protein>
    <recommendedName>
        <fullName evidence="2">Peptidase C1A papain C-terminal domain-containing protein</fullName>
    </recommendedName>
</protein>
<gene>
    <name evidence="3" type="ORF">AALO_G00175700</name>
</gene>
<sequence>MKAFECTGFKEIPRGSETDLAAAVAQVGPVAVAVDAGQQTFHFYKRGLYYDPACNPRALNHAILAVGYTQNAWIVKNSWGKDWGDQGYIYIYRGYNMCGIANMASFPVV</sequence>
<feature type="domain" description="Peptidase C1A papain C-terminal" evidence="2">
    <location>
        <begin position="2"/>
        <end position="108"/>
    </location>
</feature>
<dbReference type="InterPro" id="IPR000668">
    <property type="entry name" value="Peptidase_C1A_C"/>
</dbReference>
<evidence type="ECO:0000313" key="4">
    <source>
        <dbReference type="Proteomes" id="UP000823561"/>
    </source>
</evidence>
<comment type="caution">
    <text evidence="3">The sequence shown here is derived from an EMBL/GenBank/DDBJ whole genome shotgun (WGS) entry which is preliminary data.</text>
</comment>
<reference evidence="3" key="1">
    <citation type="submission" date="2020-10" db="EMBL/GenBank/DDBJ databases">
        <title>Chromosome-scale genome assembly of the Allis shad, Alosa alosa.</title>
        <authorList>
            <person name="Margot Z."/>
            <person name="Christophe K."/>
            <person name="Cabau C."/>
            <person name="Louis A."/>
            <person name="Berthelot C."/>
            <person name="Parey E."/>
            <person name="Roest Crollius H."/>
            <person name="Montfort J."/>
            <person name="Robinson-Rechavi M."/>
            <person name="Bucao C."/>
            <person name="Bouchez O."/>
            <person name="Gislard M."/>
            <person name="Lluch J."/>
            <person name="Milhes M."/>
            <person name="Lampietro C."/>
            <person name="Lopez Roques C."/>
            <person name="Donnadieu C."/>
            <person name="Braasch I."/>
            <person name="Desvignes T."/>
            <person name="Postlethwait J."/>
            <person name="Bobe J."/>
            <person name="Guiguen Y."/>
        </authorList>
    </citation>
    <scope>NUCLEOTIDE SEQUENCE</scope>
    <source>
        <strain evidence="3">M-15738</strain>
        <tissue evidence="3">Blood</tissue>
    </source>
</reference>
<evidence type="ECO:0000313" key="3">
    <source>
        <dbReference type="EMBL" id="KAG5271082.1"/>
    </source>
</evidence>
<dbReference type="PANTHER" id="PTHR12411">
    <property type="entry name" value="CYSTEINE PROTEASE FAMILY C1-RELATED"/>
    <property type="match status" value="1"/>
</dbReference>
<dbReference type="EMBL" id="JADWDJ010000013">
    <property type="protein sequence ID" value="KAG5271082.1"/>
    <property type="molecule type" value="Genomic_DNA"/>
</dbReference>